<dbReference type="WBParaSite" id="HPLM_0000811101-mRNA-1">
    <property type="protein sequence ID" value="HPLM_0000811101-mRNA-1"/>
    <property type="gene ID" value="HPLM_0000811101"/>
</dbReference>
<sequence length="126" mass="12506">MATARLMATPSRSPTDDGASGGAGLVRGTSGGSSCSPLADGVSQCGLYSPTSTARSNVCGGLDRHLDDTVSLSSGLLSDEGCDDASSLLSSLSAAIARSSTGSLPTMTVYPQAPTQCTPTYGMFSC</sequence>
<reference evidence="2 3" key="2">
    <citation type="submission" date="2018-11" db="EMBL/GenBank/DDBJ databases">
        <authorList>
            <consortium name="Pathogen Informatics"/>
        </authorList>
    </citation>
    <scope>NUCLEOTIDE SEQUENCE [LARGE SCALE GENOMIC DNA]</scope>
    <source>
        <strain evidence="2 3">MHpl1</strain>
    </source>
</reference>
<keyword evidence="3" id="KW-1185">Reference proteome</keyword>
<organism evidence="4">
    <name type="scientific">Haemonchus placei</name>
    <name type="common">Barber's pole worm</name>
    <dbReference type="NCBI Taxonomy" id="6290"/>
    <lineage>
        <taxon>Eukaryota</taxon>
        <taxon>Metazoa</taxon>
        <taxon>Ecdysozoa</taxon>
        <taxon>Nematoda</taxon>
        <taxon>Chromadorea</taxon>
        <taxon>Rhabditida</taxon>
        <taxon>Rhabditina</taxon>
        <taxon>Rhabditomorpha</taxon>
        <taxon>Strongyloidea</taxon>
        <taxon>Trichostrongylidae</taxon>
        <taxon>Haemonchus</taxon>
    </lineage>
</organism>
<dbReference type="AlphaFoldDB" id="A0A158QMB6"/>
<protein>
    <submittedName>
        <fullName evidence="2 4">Uncharacterized protein</fullName>
    </submittedName>
</protein>
<accession>A0A158QMB6</accession>
<proteinExistence type="predicted"/>
<evidence type="ECO:0000313" key="2">
    <source>
        <dbReference type="EMBL" id="VDO33884.1"/>
    </source>
</evidence>
<gene>
    <name evidence="2" type="ORF">HPLM_LOCUS8103</name>
</gene>
<feature type="region of interest" description="Disordered" evidence="1">
    <location>
        <begin position="1"/>
        <end position="36"/>
    </location>
</feature>
<evidence type="ECO:0000313" key="4">
    <source>
        <dbReference type="WBParaSite" id="HPLM_0000811101-mRNA-1"/>
    </source>
</evidence>
<dbReference type="EMBL" id="UZAF01016787">
    <property type="protein sequence ID" value="VDO33884.1"/>
    <property type="molecule type" value="Genomic_DNA"/>
</dbReference>
<feature type="compositionally biased region" description="Gly residues" evidence="1">
    <location>
        <begin position="19"/>
        <end position="31"/>
    </location>
</feature>
<dbReference type="OrthoDB" id="6021714at2759"/>
<name>A0A158QMB6_HAEPC</name>
<reference evidence="4" key="1">
    <citation type="submission" date="2016-04" db="UniProtKB">
        <authorList>
            <consortium name="WormBaseParasite"/>
        </authorList>
    </citation>
    <scope>IDENTIFICATION</scope>
</reference>
<evidence type="ECO:0000256" key="1">
    <source>
        <dbReference type="SAM" id="MobiDB-lite"/>
    </source>
</evidence>
<evidence type="ECO:0000313" key="3">
    <source>
        <dbReference type="Proteomes" id="UP000268014"/>
    </source>
</evidence>
<dbReference type="Proteomes" id="UP000268014">
    <property type="component" value="Unassembled WGS sequence"/>
</dbReference>